<dbReference type="Pfam" id="PF01883">
    <property type="entry name" value="FeS_assembly_P"/>
    <property type="match status" value="1"/>
</dbReference>
<dbReference type="InterPro" id="IPR002744">
    <property type="entry name" value="MIP18-like"/>
</dbReference>
<dbReference type="InterPro" id="IPR034904">
    <property type="entry name" value="FSCA_dom_sf"/>
</dbReference>
<dbReference type="InterPro" id="IPR052339">
    <property type="entry name" value="Fe-S_Maturation_MIP18"/>
</dbReference>
<dbReference type="PANTHER" id="PTHR42831:SF1">
    <property type="entry name" value="FE-S PROTEIN MATURATION AUXILIARY FACTOR YITW"/>
    <property type="match status" value="1"/>
</dbReference>
<dbReference type="PANTHER" id="PTHR42831">
    <property type="entry name" value="FE-S PROTEIN MATURATION AUXILIARY FACTOR YITW"/>
    <property type="match status" value="1"/>
</dbReference>
<protein>
    <submittedName>
        <fullName evidence="2">DUF59 domain-containing protein</fullName>
    </submittedName>
</protein>
<feature type="domain" description="MIP18 family-like" evidence="1">
    <location>
        <begin position="13"/>
        <end position="86"/>
    </location>
</feature>
<dbReference type="Gene3D" id="3.30.300.130">
    <property type="entry name" value="Fe-S cluster assembly (FSCA)"/>
    <property type="match status" value="1"/>
</dbReference>
<evidence type="ECO:0000259" key="1">
    <source>
        <dbReference type="Pfam" id="PF01883"/>
    </source>
</evidence>
<dbReference type="Proteomes" id="UP000451471">
    <property type="component" value="Unassembled WGS sequence"/>
</dbReference>
<comment type="caution">
    <text evidence="2">The sequence shown here is derived from an EMBL/GenBank/DDBJ whole genome shotgun (WGS) entry which is preliminary data.</text>
</comment>
<evidence type="ECO:0000313" key="2">
    <source>
        <dbReference type="EMBL" id="MWG34515.1"/>
    </source>
</evidence>
<proteinExistence type="predicted"/>
<sequence>MATNARTGAATTRATVRERLRRVTDPELDESIVDLEYVDEIRLLGSRVHVTFTLPTAWCSPAFAWMMATDARDEVETLEGVTRCTVRLREHMHDDEITAGVNRRSTFGTVFPDADGGVDEIRATLDAKSRLARQYDAIDALREAGLTDDQIRTLTAADLTLDDETATVTLAEGAFCVAVDHDPIAAYRQRADVTGLLGDDHPELFRNPDGDPIAADRFDLVYHRSRLANVNMTGQGSVCDALNEARHAPGRPPLSR</sequence>
<dbReference type="AlphaFoldDB" id="A0A6B0GQW2"/>
<dbReference type="OrthoDB" id="37162at2157"/>
<dbReference type="RefSeq" id="WP_158204191.1">
    <property type="nucleotide sequence ID" value="NZ_WSZK01000015.1"/>
</dbReference>
<dbReference type="EMBL" id="WSZK01000015">
    <property type="protein sequence ID" value="MWG34515.1"/>
    <property type="molecule type" value="Genomic_DNA"/>
</dbReference>
<name>A0A6B0GQW2_9EURY</name>
<accession>A0A6B0GQW2</accession>
<evidence type="ECO:0000313" key="3">
    <source>
        <dbReference type="Proteomes" id="UP000451471"/>
    </source>
</evidence>
<keyword evidence="3" id="KW-1185">Reference proteome</keyword>
<dbReference type="SUPFAM" id="SSF117916">
    <property type="entry name" value="Fe-S cluster assembly (FSCA) domain-like"/>
    <property type="match status" value="1"/>
</dbReference>
<reference evidence="2 3" key="1">
    <citation type="submission" date="2019-12" db="EMBL/GenBank/DDBJ databases">
        <title>Halocatena pleomorpha gen. nov. sp. nov., an extremely halophilic archaeon of family Halobacteriaceae isolated from saltpan soil.</title>
        <authorList>
            <person name="Pal Y."/>
            <person name="Verma A."/>
            <person name="Krishnamurthi S."/>
            <person name="Kumar P."/>
        </authorList>
    </citation>
    <scope>NUCLEOTIDE SEQUENCE [LARGE SCALE GENOMIC DNA]</scope>
    <source>
        <strain evidence="2 3">JCM 16495</strain>
    </source>
</reference>
<organism evidence="2 3">
    <name type="scientific">Halomarina oriensis</name>
    <dbReference type="NCBI Taxonomy" id="671145"/>
    <lineage>
        <taxon>Archaea</taxon>
        <taxon>Methanobacteriati</taxon>
        <taxon>Methanobacteriota</taxon>
        <taxon>Stenosarchaea group</taxon>
        <taxon>Halobacteria</taxon>
        <taxon>Halobacteriales</taxon>
        <taxon>Natronomonadaceae</taxon>
        <taxon>Halomarina</taxon>
    </lineage>
</organism>
<gene>
    <name evidence="2" type="ORF">GQS65_08435</name>
</gene>